<dbReference type="Gene3D" id="1.10.510.10">
    <property type="entry name" value="Transferase(Phosphotransferase) domain 1"/>
    <property type="match status" value="1"/>
</dbReference>
<proteinExistence type="predicted"/>
<dbReference type="SUPFAM" id="SSF56112">
    <property type="entry name" value="Protein kinase-like (PK-like)"/>
    <property type="match status" value="1"/>
</dbReference>
<dbReference type="VEuPathDB" id="FungiDB:PPTG_01909"/>
<protein>
    <recommendedName>
        <fullName evidence="1">Protein kinase domain-containing protein</fullName>
    </recommendedName>
</protein>
<sequence>MAIAVAEALENLHSRTPAIIRRDLKSNYILLTKSLDPKLIDFGVSRDHTVDMAEHDTISLRSLTSIPSSSSSSSFVFDGTNSDIARQLLIRHQAGDVAEQVNLTSIPTAVLDRLIPLNIDFDGLPGLVQRTVLWDIGFAISPAIC</sequence>
<dbReference type="AlphaFoldDB" id="W2IVF8"/>
<dbReference type="PANTHER" id="PTHR44329">
    <property type="entry name" value="SERINE/THREONINE-PROTEIN KINASE TNNI3K-RELATED"/>
    <property type="match status" value="1"/>
</dbReference>
<dbReference type="InterPro" id="IPR000719">
    <property type="entry name" value="Prot_kinase_dom"/>
</dbReference>
<dbReference type="InterPro" id="IPR051681">
    <property type="entry name" value="Ser/Thr_Kinases-Pseudokinases"/>
</dbReference>
<dbReference type="VEuPathDB" id="FungiDB:PPTG_16199"/>
<dbReference type="PANTHER" id="PTHR44329:SF214">
    <property type="entry name" value="PROTEIN KINASE DOMAIN-CONTAINING PROTEIN"/>
    <property type="match status" value="1"/>
</dbReference>
<evidence type="ECO:0000259" key="1">
    <source>
        <dbReference type="PROSITE" id="PS50011"/>
    </source>
</evidence>
<accession>W2IVF8</accession>
<dbReference type="GO" id="GO:0004674">
    <property type="term" value="F:protein serine/threonine kinase activity"/>
    <property type="evidence" value="ECO:0007669"/>
    <property type="project" value="TreeGrafter"/>
</dbReference>
<dbReference type="EMBL" id="KI673382">
    <property type="protein sequence ID" value="ETL38149.1"/>
    <property type="molecule type" value="Genomic_DNA"/>
</dbReference>
<name>W2IVF8_PHYNI</name>
<dbReference type="GO" id="GO:0005524">
    <property type="term" value="F:ATP binding"/>
    <property type="evidence" value="ECO:0007669"/>
    <property type="project" value="InterPro"/>
</dbReference>
<gene>
    <name evidence="2" type="ORF">L916_10246</name>
</gene>
<organism evidence="2">
    <name type="scientific">Phytophthora nicotianae</name>
    <name type="common">Potato buckeye rot agent</name>
    <name type="synonym">Phytophthora parasitica</name>
    <dbReference type="NCBI Taxonomy" id="4792"/>
    <lineage>
        <taxon>Eukaryota</taxon>
        <taxon>Sar</taxon>
        <taxon>Stramenopiles</taxon>
        <taxon>Oomycota</taxon>
        <taxon>Peronosporomycetes</taxon>
        <taxon>Peronosporales</taxon>
        <taxon>Peronosporaceae</taxon>
        <taxon>Phytophthora</taxon>
    </lineage>
</organism>
<dbReference type="PROSITE" id="PS50011">
    <property type="entry name" value="PROTEIN_KINASE_DOM"/>
    <property type="match status" value="1"/>
</dbReference>
<evidence type="ECO:0000313" key="2">
    <source>
        <dbReference type="EMBL" id="ETL38149.1"/>
    </source>
</evidence>
<dbReference type="Proteomes" id="UP000053864">
    <property type="component" value="Unassembled WGS sequence"/>
</dbReference>
<feature type="domain" description="Protein kinase" evidence="1">
    <location>
        <begin position="1"/>
        <end position="145"/>
    </location>
</feature>
<reference evidence="2" key="1">
    <citation type="submission" date="2013-11" db="EMBL/GenBank/DDBJ databases">
        <title>The Genome Sequence of Phytophthora parasitica CJ05E6.</title>
        <authorList>
            <consortium name="The Broad Institute Genomics Platform"/>
            <person name="Russ C."/>
            <person name="Tyler B."/>
            <person name="Panabieres F."/>
            <person name="Shan W."/>
            <person name="Tripathy S."/>
            <person name="Grunwald N."/>
            <person name="Machado M."/>
            <person name="Johnson C.S."/>
            <person name="Arredondo F."/>
            <person name="Hong C."/>
            <person name="Coffey M."/>
            <person name="Young S.K."/>
            <person name="Zeng Q."/>
            <person name="Gargeya S."/>
            <person name="Fitzgerald M."/>
            <person name="Abouelleil A."/>
            <person name="Alvarado L."/>
            <person name="Chapman S.B."/>
            <person name="Gainer-Dewar J."/>
            <person name="Goldberg J."/>
            <person name="Griggs A."/>
            <person name="Gujja S."/>
            <person name="Hansen M."/>
            <person name="Howarth C."/>
            <person name="Imamovic A."/>
            <person name="Ireland A."/>
            <person name="Larimer J."/>
            <person name="McCowan C."/>
            <person name="Murphy C."/>
            <person name="Pearson M."/>
            <person name="Poon T.W."/>
            <person name="Priest M."/>
            <person name="Roberts A."/>
            <person name="Saif S."/>
            <person name="Shea T."/>
            <person name="Sykes S."/>
            <person name="Wortman J."/>
            <person name="Nusbaum C."/>
            <person name="Birren B."/>
        </authorList>
    </citation>
    <scope>NUCLEOTIDE SEQUENCE [LARGE SCALE GENOMIC DNA]</scope>
    <source>
        <strain evidence="2">CJ05E6</strain>
    </source>
</reference>
<dbReference type="InterPro" id="IPR011009">
    <property type="entry name" value="Kinase-like_dom_sf"/>
</dbReference>